<keyword evidence="2" id="KW-1185">Reference proteome</keyword>
<comment type="caution">
    <text evidence="1">The sequence shown here is derived from an EMBL/GenBank/DDBJ whole genome shotgun (WGS) entry which is preliminary data.</text>
</comment>
<accession>A0ACB9ILG2</accession>
<evidence type="ECO:0000313" key="1">
    <source>
        <dbReference type="EMBL" id="KAI3808315.1"/>
    </source>
</evidence>
<protein>
    <submittedName>
        <fullName evidence="1">Uncharacterized protein</fullName>
    </submittedName>
</protein>
<dbReference type="EMBL" id="CM042025">
    <property type="protein sequence ID" value="KAI3808315.1"/>
    <property type="molecule type" value="Genomic_DNA"/>
</dbReference>
<proteinExistence type="predicted"/>
<reference evidence="2" key="1">
    <citation type="journal article" date="2022" name="Mol. Ecol. Resour.">
        <title>The genomes of chicory, endive, great burdock and yacon provide insights into Asteraceae palaeo-polyploidization history and plant inulin production.</title>
        <authorList>
            <person name="Fan W."/>
            <person name="Wang S."/>
            <person name="Wang H."/>
            <person name="Wang A."/>
            <person name="Jiang F."/>
            <person name="Liu H."/>
            <person name="Zhao H."/>
            <person name="Xu D."/>
            <person name="Zhang Y."/>
        </authorList>
    </citation>
    <scope>NUCLEOTIDE SEQUENCE [LARGE SCALE GENOMIC DNA]</scope>
    <source>
        <strain evidence="2">cv. Yunnan</strain>
    </source>
</reference>
<sequence length="77" mass="9232">MFLLVFLEAADRCHGHVFPLLYMPFFFYMYFFWGFWFYSQMCILLRGLQQCRFTLKKASPWMIGGFPKLEIGLDVIG</sequence>
<dbReference type="Proteomes" id="UP001056120">
    <property type="component" value="Linkage Group LG08"/>
</dbReference>
<gene>
    <name evidence="1" type="ORF">L1987_24264</name>
</gene>
<evidence type="ECO:0000313" key="2">
    <source>
        <dbReference type="Proteomes" id="UP001056120"/>
    </source>
</evidence>
<name>A0ACB9ILG2_9ASTR</name>
<reference evidence="1 2" key="2">
    <citation type="journal article" date="2022" name="Mol. Ecol. Resour.">
        <title>The genomes of chicory, endive, great burdock and yacon provide insights into Asteraceae paleo-polyploidization history and plant inulin production.</title>
        <authorList>
            <person name="Fan W."/>
            <person name="Wang S."/>
            <person name="Wang H."/>
            <person name="Wang A."/>
            <person name="Jiang F."/>
            <person name="Liu H."/>
            <person name="Zhao H."/>
            <person name="Xu D."/>
            <person name="Zhang Y."/>
        </authorList>
    </citation>
    <scope>NUCLEOTIDE SEQUENCE [LARGE SCALE GENOMIC DNA]</scope>
    <source>
        <strain evidence="2">cv. Yunnan</strain>
        <tissue evidence="1">Leaves</tissue>
    </source>
</reference>
<organism evidence="1 2">
    <name type="scientific">Smallanthus sonchifolius</name>
    <dbReference type="NCBI Taxonomy" id="185202"/>
    <lineage>
        <taxon>Eukaryota</taxon>
        <taxon>Viridiplantae</taxon>
        <taxon>Streptophyta</taxon>
        <taxon>Embryophyta</taxon>
        <taxon>Tracheophyta</taxon>
        <taxon>Spermatophyta</taxon>
        <taxon>Magnoliopsida</taxon>
        <taxon>eudicotyledons</taxon>
        <taxon>Gunneridae</taxon>
        <taxon>Pentapetalae</taxon>
        <taxon>asterids</taxon>
        <taxon>campanulids</taxon>
        <taxon>Asterales</taxon>
        <taxon>Asteraceae</taxon>
        <taxon>Asteroideae</taxon>
        <taxon>Heliantheae alliance</taxon>
        <taxon>Millerieae</taxon>
        <taxon>Smallanthus</taxon>
    </lineage>
</organism>